<dbReference type="InterPro" id="IPR050113">
    <property type="entry name" value="Ub_conjugating_enzyme"/>
</dbReference>
<evidence type="ECO:0000313" key="2">
    <source>
        <dbReference type="EMBL" id="TNJ30576.1"/>
    </source>
</evidence>
<protein>
    <submittedName>
        <fullName evidence="2">Ubiquitin-conjugating enzyme E2</fullName>
    </submittedName>
</protein>
<dbReference type="Proteomes" id="UP000315496">
    <property type="component" value="Chromosome 1"/>
</dbReference>
<dbReference type="EMBL" id="VDLU01000001">
    <property type="protein sequence ID" value="TNJ30576.1"/>
    <property type="molecule type" value="Genomic_DNA"/>
</dbReference>
<dbReference type="Pfam" id="PF00179">
    <property type="entry name" value="UQ_con"/>
    <property type="match status" value="1"/>
</dbReference>
<evidence type="ECO:0000313" key="3">
    <source>
        <dbReference type="Proteomes" id="UP000315496"/>
    </source>
</evidence>
<dbReference type="CDD" id="cd23799">
    <property type="entry name" value="UBCc_UBE2J"/>
    <property type="match status" value="1"/>
</dbReference>
<name>A0A4Z1SY11_GIAMU</name>
<organism evidence="2 3">
    <name type="scientific">Giardia muris</name>
    <dbReference type="NCBI Taxonomy" id="5742"/>
    <lineage>
        <taxon>Eukaryota</taxon>
        <taxon>Metamonada</taxon>
        <taxon>Diplomonadida</taxon>
        <taxon>Hexamitidae</taxon>
        <taxon>Giardiinae</taxon>
        <taxon>Giardia</taxon>
    </lineage>
</organism>
<dbReference type="PANTHER" id="PTHR24067">
    <property type="entry name" value="UBIQUITIN-CONJUGATING ENZYME E2"/>
    <property type="match status" value="1"/>
</dbReference>
<feature type="domain" description="UBC core" evidence="1">
    <location>
        <begin position="21"/>
        <end position="177"/>
    </location>
</feature>
<dbReference type="AlphaFoldDB" id="A0A4Z1SY11"/>
<dbReference type="PROSITE" id="PS50127">
    <property type="entry name" value="UBC_2"/>
    <property type="match status" value="1"/>
</dbReference>
<reference evidence="2 3" key="1">
    <citation type="submission" date="2019-05" db="EMBL/GenBank/DDBJ databases">
        <title>The compact genome of Giardia muris reveals important steps in the evolution of intestinal protozoan parasites.</title>
        <authorList>
            <person name="Xu F."/>
            <person name="Jimenez-Gonzalez A."/>
            <person name="Einarsson E."/>
            <person name="Astvaldsson A."/>
            <person name="Peirasmaki D."/>
            <person name="Eckmann L."/>
            <person name="Andersson J.O."/>
            <person name="Svard S.G."/>
            <person name="Jerlstrom-Hultqvist J."/>
        </authorList>
    </citation>
    <scope>NUCLEOTIDE SEQUENCE [LARGE SCALE GENOMIC DNA]</scope>
    <source>
        <strain evidence="2 3">Roberts-Thomson</strain>
    </source>
</reference>
<proteinExistence type="predicted"/>
<gene>
    <name evidence="2" type="ORF">GMRT_12268</name>
</gene>
<dbReference type="VEuPathDB" id="GiardiaDB:GMRT_12268"/>
<dbReference type="InterPro" id="IPR016135">
    <property type="entry name" value="UBQ-conjugating_enzyme/RWD"/>
</dbReference>
<accession>A0A4Z1SY11</accession>
<dbReference type="Gene3D" id="3.10.110.10">
    <property type="entry name" value="Ubiquitin Conjugating Enzyme"/>
    <property type="match status" value="1"/>
</dbReference>
<dbReference type="SMART" id="SM00212">
    <property type="entry name" value="UBCc"/>
    <property type="match status" value="1"/>
</dbReference>
<dbReference type="SUPFAM" id="SSF54495">
    <property type="entry name" value="UBC-like"/>
    <property type="match status" value="1"/>
</dbReference>
<dbReference type="InterPro" id="IPR000608">
    <property type="entry name" value="UBC"/>
</dbReference>
<dbReference type="OrthoDB" id="1158011at2759"/>
<evidence type="ECO:0000259" key="1">
    <source>
        <dbReference type="PROSITE" id="PS50127"/>
    </source>
</evidence>
<keyword evidence="3" id="KW-1185">Reference proteome</keyword>
<sequence length="177" mass="20306">MGFQRSQLDIRCRIDKMLQRPRNPHIIQRMLAQEKRDPDPNYQIFLPDPSNLLEIHFSVHGPQGTLYEGGIYHGLIMLDPDHPFKPPHIQMLTPSGRFETHKNICFSFTAYHPETWSPACKLRDIIIGLSSMFDATKEVGLGFIQNPNPSDVVECREKSRTYQCTQCSANHSLLSSQ</sequence>
<comment type="caution">
    <text evidence="2">The sequence shown here is derived from an EMBL/GenBank/DDBJ whole genome shotgun (WGS) entry which is preliminary data.</text>
</comment>